<evidence type="ECO:0000313" key="1">
    <source>
        <dbReference type="EMBL" id="KAI3354614.1"/>
    </source>
</evidence>
<protein>
    <submittedName>
        <fullName evidence="1">Uncharacterized protein</fullName>
    </submittedName>
</protein>
<dbReference type="Proteomes" id="UP000831701">
    <property type="component" value="Chromosome 22"/>
</dbReference>
<comment type="caution">
    <text evidence="1">The sequence shown here is derived from an EMBL/GenBank/DDBJ whole genome shotgun (WGS) entry which is preliminary data.</text>
</comment>
<name>A0ACB8VGH3_9TELE</name>
<proteinExistence type="predicted"/>
<dbReference type="EMBL" id="CM041552">
    <property type="protein sequence ID" value="KAI3354614.1"/>
    <property type="molecule type" value="Genomic_DNA"/>
</dbReference>
<reference evidence="1" key="1">
    <citation type="submission" date="2022-04" db="EMBL/GenBank/DDBJ databases">
        <title>Jade perch genome.</title>
        <authorList>
            <person name="Chao B."/>
        </authorList>
    </citation>
    <scope>NUCLEOTIDE SEQUENCE</scope>
    <source>
        <strain evidence="1">CB-2022</strain>
    </source>
</reference>
<organism evidence="1 2">
    <name type="scientific">Scortum barcoo</name>
    <name type="common">barcoo grunter</name>
    <dbReference type="NCBI Taxonomy" id="214431"/>
    <lineage>
        <taxon>Eukaryota</taxon>
        <taxon>Metazoa</taxon>
        <taxon>Chordata</taxon>
        <taxon>Craniata</taxon>
        <taxon>Vertebrata</taxon>
        <taxon>Euteleostomi</taxon>
        <taxon>Actinopterygii</taxon>
        <taxon>Neopterygii</taxon>
        <taxon>Teleostei</taxon>
        <taxon>Neoteleostei</taxon>
        <taxon>Acanthomorphata</taxon>
        <taxon>Eupercaria</taxon>
        <taxon>Centrarchiformes</taxon>
        <taxon>Terapontoidei</taxon>
        <taxon>Terapontidae</taxon>
        <taxon>Scortum</taxon>
    </lineage>
</organism>
<evidence type="ECO:0000313" key="2">
    <source>
        <dbReference type="Proteomes" id="UP000831701"/>
    </source>
</evidence>
<sequence>MAPSEWQPVTVALTSFFVYLDFFILLTFLYCFSTYTSRSCSRPHLDVKLGRDRRPPLNFGGGEGGAEPELSTANGDNGTNLPSICYHGKREVSAEQDGRASGADEAAAGGPGVQPDALHRDLAEPPHPGLTLSLRADRDIRESGKKKGGGIALFVNNKWCNPGHIHLKEQRCTGDIELLAVSIRPYYLPREFSHVITQ</sequence>
<accession>A0ACB8VGH3</accession>
<gene>
    <name evidence="1" type="ORF">L3Q82_019118</name>
</gene>
<keyword evidence="2" id="KW-1185">Reference proteome</keyword>